<dbReference type="EMBL" id="JRKQ01000009">
    <property type="protein sequence ID" value="KGJ23217.1"/>
    <property type="molecule type" value="Genomic_DNA"/>
</dbReference>
<evidence type="ECO:0000313" key="3">
    <source>
        <dbReference type="EMBL" id="KGJ23217.1"/>
    </source>
</evidence>
<feature type="signal peptide" evidence="2">
    <location>
        <begin position="1"/>
        <end position="22"/>
    </location>
</feature>
<dbReference type="Pfam" id="PF03401">
    <property type="entry name" value="TctC"/>
    <property type="match status" value="1"/>
</dbReference>
<reference evidence="3 4" key="1">
    <citation type="submission" date="2014-09" db="EMBL/GenBank/DDBJ databases">
        <authorList>
            <person name="McGinnis J.M."/>
            <person name="Wolfgang W.J."/>
        </authorList>
    </citation>
    <scope>NUCLEOTIDE SEQUENCE [LARGE SCALE GENOMIC DNA]</scope>
    <source>
        <strain evidence="3 4">5503</strain>
    </source>
</reference>
<dbReference type="PANTHER" id="PTHR42928">
    <property type="entry name" value="TRICARBOXYLATE-BINDING PROTEIN"/>
    <property type="match status" value="1"/>
</dbReference>
<reference evidence="3 4" key="2">
    <citation type="submission" date="2014-10" db="EMBL/GenBank/DDBJ databases">
        <title>Paracoccus sanguinis sp. nov., isolated from clinical specimens of New York State patients.</title>
        <authorList>
            <person name="Mingle L.A."/>
            <person name="Cole J.A."/>
            <person name="Lapierre P."/>
            <person name="Musser K.A."/>
        </authorList>
    </citation>
    <scope>NUCLEOTIDE SEQUENCE [LARGE SCALE GENOMIC DNA]</scope>
    <source>
        <strain evidence="3 4">5503</strain>
    </source>
</reference>
<comment type="similarity">
    <text evidence="1">Belongs to the UPF0065 (bug) family.</text>
</comment>
<gene>
    <name evidence="3" type="ORF">IX56_03435</name>
</gene>
<dbReference type="InterPro" id="IPR042100">
    <property type="entry name" value="Bug_dom1"/>
</dbReference>
<organism evidence="3 4">
    <name type="scientific">Paracoccus sanguinis</name>
    <dbReference type="NCBI Taxonomy" id="1545044"/>
    <lineage>
        <taxon>Bacteria</taxon>
        <taxon>Pseudomonadati</taxon>
        <taxon>Pseudomonadota</taxon>
        <taxon>Alphaproteobacteria</taxon>
        <taxon>Rhodobacterales</taxon>
        <taxon>Paracoccaceae</taxon>
        <taxon>Paracoccus</taxon>
    </lineage>
</organism>
<evidence type="ECO:0000313" key="4">
    <source>
        <dbReference type="Proteomes" id="UP000029858"/>
    </source>
</evidence>
<feature type="chain" id="PRO_5001946962" description="Tripartite tricarboxylate transporter substrate binding protein" evidence="2">
    <location>
        <begin position="23"/>
        <end position="320"/>
    </location>
</feature>
<dbReference type="AlphaFoldDB" id="A0A099GL00"/>
<keyword evidence="2" id="KW-0732">Signal</keyword>
<dbReference type="SUPFAM" id="SSF53850">
    <property type="entry name" value="Periplasmic binding protein-like II"/>
    <property type="match status" value="1"/>
</dbReference>
<dbReference type="PIRSF" id="PIRSF017082">
    <property type="entry name" value="YflP"/>
    <property type="match status" value="1"/>
</dbReference>
<dbReference type="Proteomes" id="UP000029858">
    <property type="component" value="Unassembled WGS sequence"/>
</dbReference>
<dbReference type="RefSeq" id="WP_036707455.1">
    <property type="nucleotide sequence ID" value="NZ_JRKQ01000009.1"/>
</dbReference>
<evidence type="ECO:0000256" key="2">
    <source>
        <dbReference type="SAM" id="SignalP"/>
    </source>
</evidence>
<dbReference type="Gene3D" id="3.40.190.10">
    <property type="entry name" value="Periplasmic binding protein-like II"/>
    <property type="match status" value="1"/>
</dbReference>
<dbReference type="Gene3D" id="3.40.190.150">
    <property type="entry name" value="Bordetella uptake gene, domain 1"/>
    <property type="match status" value="1"/>
</dbReference>
<accession>A0A099GL00</accession>
<dbReference type="CDD" id="cd07012">
    <property type="entry name" value="PBP2_Bug_TTT"/>
    <property type="match status" value="1"/>
</dbReference>
<protein>
    <recommendedName>
        <fullName evidence="5">Tripartite tricarboxylate transporter substrate binding protein</fullName>
    </recommendedName>
</protein>
<evidence type="ECO:0008006" key="5">
    <source>
        <dbReference type="Google" id="ProtNLM"/>
    </source>
</evidence>
<dbReference type="PANTHER" id="PTHR42928:SF5">
    <property type="entry name" value="BLR1237 PROTEIN"/>
    <property type="match status" value="1"/>
</dbReference>
<proteinExistence type="inferred from homology"/>
<dbReference type="InterPro" id="IPR005064">
    <property type="entry name" value="BUG"/>
</dbReference>
<sequence length="320" mass="32987">MTMRPAYIAVALTLALTGGAVAADWPTGPVHVYVGFPAGSSPDLLARIVTEPLAERLGQPVVIENKPGAGGVIGVQQMLASSKDGHSFGTTINGPLTTSPRLVPDIGYDVARDIVPVAMIATSPLVLAVGKDGPADLEAFVATAKAESEALSYGSVGQGSGAHLTAELFADRAGVQILHVPFTSYAEVTTAIMGGEVDSGFMAPSAAMAHVEAGTMKMLGVTSAQPFSQAPDVPVMAGHAGLPDDFRAELWNAFIAPAGTDPEIVARLNGEIDKILADPEVQSKLLDMGWIAAPGTPDDLARRIADDTTVWGSVLDRIAK</sequence>
<comment type="caution">
    <text evidence="3">The sequence shown here is derived from an EMBL/GenBank/DDBJ whole genome shotgun (WGS) entry which is preliminary data.</text>
</comment>
<evidence type="ECO:0000256" key="1">
    <source>
        <dbReference type="ARBA" id="ARBA00006987"/>
    </source>
</evidence>
<name>A0A099GL00_9RHOB</name>